<keyword evidence="9" id="KW-1185">Reference proteome</keyword>
<accession>A0A1G6XS76</accession>
<dbReference type="CDD" id="cd00495">
    <property type="entry name" value="Ribosomal_L25_TL5_CTC"/>
    <property type="match status" value="1"/>
</dbReference>
<protein>
    <recommendedName>
        <fullName evidence="5">Large ribosomal subunit protein bL25</fullName>
    </recommendedName>
    <alternativeName>
        <fullName evidence="5">General stress protein CTC</fullName>
    </alternativeName>
</protein>
<dbReference type="OrthoDB" id="9806411at2"/>
<dbReference type="InterPro" id="IPR020930">
    <property type="entry name" value="Ribosomal_uL5_bac-type"/>
</dbReference>
<dbReference type="NCBIfam" id="NF004128">
    <property type="entry name" value="PRK05618.1-2"/>
    <property type="match status" value="1"/>
</dbReference>
<feature type="domain" description="Large ribosomal subunit protein bL25 beta" evidence="7">
    <location>
        <begin position="103"/>
        <end position="187"/>
    </location>
</feature>
<keyword evidence="1 5" id="KW-0699">rRNA-binding</keyword>
<dbReference type="PANTHER" id="PTHR33284">
    <property type="entry name" value="RIBOSOMAL PROTEIN L25/GLN-TRNA SYNTHETASE, ANTI-CODON-BINDING DOMAIN-CONTAINING PROTEIN"/>
    <property type="match status" value="1"/>
</dbReference>
<evidence type="ECO:0000256" key="2">
    <source>
        <dbReference type="ARBA" id="ARBA00022884"/>
    </source>
</evidence>
<dbReference type="RefSeq" id="WP_092781800.1">
    <property type="nucleotide sequence ID" value="NZ_FNAP01000001.1"/>
</dbReference>
<dbReference type="InterPro" id="IPR011035">
    <property type="entry name" value="Ribosomal_bL25/Gln-tRNA_synth"/>
</dbReference>
<dbReference type="HAMAP" id="MF_01334">
    <property type="entry name" value="Ribosomal_bL25_CTC"/>
    <property type="match status" value="1"/>
</dbReference>
<dbReference type="Gene3D" id="2.40.240.10">
    <property type="entry name" value="Ribosomal Protein L25, Chain P"/>
    <property type="match status" value="1"/>
</dbReference>
<sequence>MSDISTLPVQGRERAGKGAARAVRREGLVPGVIYGDKKEPALIKMDPRPLWAELYKGGFYARQYELELGGEKHRVMAQDLQFHPVSDAIIHVDFLRVSATSRVTAEVPVRFLNEERCPGLKRGGVLNVVRHDVELVGTPDAMPSALEVDLIGFDVGESIHISTVKLPEGVRPTITDRDFTIATVTAPSGMKSEASEEEGEEDAE</sequence>
<dbReference type="Gene3D" id="2.170.120.20">
    <property type="entry name" value="Ribosomal protein L25, beta domain"/>
    <property type="match status" value="1"/>
</dbReference>
<dbReference type="GO" id="GO:0006412">
    <property type="term" value="P:translation"/>
    <property type="evidence" value="ECO:0007669"/>
    <property type="project" value="UniProtKB-UniRule"/>
</dbReference>
<evidence type="ECO:0000259" key="7">
    <source>
        <dbReference type="Pfam" id="PF14693"/>
    </source>
</evidence>
<dbReference type="InterPro" id="IPR037121">
    <property type="entry name" value="Ribosomal_bL25_C"/>
</dbReference>
<dbReference type="InterPro" id="IPR020056">
    <property type="entry name" value="Rbsml_bL25/Gln-tRNA_synth_N"/>
</dbReference>
<comment type="function">
    <text evidence="5">This is one of the proteins that binds to the 5S RNA in the ribosome where it forms part of the central protuberance.</text>
</comment>
<dbReference type="GO" id="GO:0008097">
    <property type="term" value="F:5S rRNA binding"/>
    <property type="evidence" value="ECO:0007669"/>
    <property type="project" value="InterPro"/>
</dbReference>
<dbReference type="GO" id="GO:0022625">
    <property type="term" value="C:cytosolic large ribosomal subunit"/>
    <property type="evidence" value="ECO:0007669"/>
    <property type="project" value="TreeGrafter"/>
</dbReference>
<dbReference type="Proteomes" id="UP000199412">
    <property type="component" value="Unassembled WGS sequence"/>
</dbReference>
<comment type="similarity">
    <text evidence="5">Belongs to the bacterial ribosomal protein bL25 family. CTC subfamily.</text>
</comment>
<organism evidence="8 9">
    <name type="scientific">Rhodospira trueperi</name>
    <dbReference type="NCBI Taxonomy" id="69960"/>
    <lineage>
        <taxon>Bacteria</taxon>
        <taxon>Pseudomonadati</taxon>
        <taxon>Pseudomonadota</taxon>
        <taxon>Alphaproteobacteria</taxon>
        <taxon>Rhodospirillales</taxon>
        <taxon>Rhodospirillaceae</taxon>
        <taxon>Rhodospira</taxon>
    </lineage>
</organism>
<keyword evidence="3 5" id="KW-0689">Ribosomal protein</keyword>
<evidence type="ECO:0000313" key="9">
    <source>
        <dbReference type="Proteomes" id="UP000199412"/>
    </source>
</evidence>
<dbReference type="STRING" id="69960.SAMN05421720_101610"/>
<dbReference type="Pfam" id="PF14693">
    <property type="entry name" value="Ribosomal_TL5_C"/>
    <property type="match status" value="1"/>
</dbReference>
<evidence type="ECO:0000256" key="1">
    <source>
        <dbReference type="ARBA" id="ARBA00022730"/>
    </source>
</evidence>
<dbReference type="AlphaFoldDB" id="A0A1G6XS76"/>
<dbReference type="PANTHER" id="PTHR33284:SF1">
    <property type="entry name" value="RIBOSOMAL PROTEIN L25_GLN-TRNA SYNTHETASE, ANTI-CODON-BINDING DOMAIN-CONTAINING PROTEIN"/>
    <property type="match status" value="1"/>
</dbReference>
<keyword evidence="2 5" id="KW-0694">RNA-binding</keyword>
<name>A0A1G6XS76_9PROT</name>
<dbReference type="GO" id="GO:0003735">
    <property type="term" value="F:structural constituent of ribosome"/>
    <property type="evidence" value="ECO:0007669"/>
    <property type="project" value="InterPro"/>
</dbReference>
<dbReference type="Pfam" id="PF01386">
    <property type="entry name" value="Ribosomal_L25p"/>
    <property type="match status" value="1"/>
</dbReference>
<keyword evidence="4 5" id="KW-0687">Ribonucleoprotein</keyword>
<evidence type="ECO:0000256" key="3">
    <source>
        <dbReference type="ARBA" id="ARBA00022980"/>
    </source>
</evidence>
<comment type="subunit">
    <text evidence="5">Part of the 50S ribosomal subunit; part of the 5S rRNA/L5/L18/L25 subcomplex. Contacts the 5S rRNA. Binds to the 5S rRNA independently of L5 and L18.</text>
</comment>
<evidence type="ECO:0000256" key="5">
    <source>
        <dbReference type="HAMAP-Rule" id="MF_01334"/>
    </source>
</evidence>
<reference evidence="8 9" key="1">
    <citation type="submission" date="2016-10" db="EMBL/GenBank/DDBJ databases">
        <authorList>
            <person name="de Groot N.N."/>
        </authorList>
    </citation>
    <scope>NUCLEOTIDE SEQUENCE [LARGE SCALE GENOMIC DNA]</scope>
    <source>
        <strain evidence="8 9">ATCC 700224</strain>
    </source>
</reference>
<dbReference type="InterPro" id="IPR020057">
    <property type="entry name" value="Ribosomal_bL25_b-dom"/>
</dbReference>
<dbReference type="NCBIfam" id="TIGR00731">
    <property type="entry name" value="bL25_bact_ctc"/>
    <property type="match status" value="1"/>
</dbReference>
<dbReference type="SUPFAM" id="SSF50715">
    <property type="entry name" value="Ribosomal protein L25-like"/>
    <property type="match status" value="1"/>
</dbReference>
<evidence type="ECO:0000256" key="4">
    <source>
        <dbReference type="ARBA" id="ARBA00023274"/>
    </source>
</evidence>
<dbReference type="EMBL" id="FNAP01000001">
    <property type="protein sequence ID" value="SDD81018.1"/>
    <property type="molecule type" value="Genomic_DNA"/>
</dbReference>
<dbReference type="InterPro" id="IPR029751">
    <property type="entry name" value="Ribosomal_L25_dom"/>
</dbReference>
<evidence type="ECO:0000259" key="6">
    <source>
        <dbReference type="Pfam" id="PF01386"/>
    </source>
</evidence>
<dbReference type="InterPro" id="IPR001021">
    <property type="entry name" value="Ribosomal_bL25_long"/>
</dbReference>
<gene>
    <name evidence="5" type="primary">rplY</name>
    <name evidence="5" type="synonym">ctc</name>
    <name evidence="8" type="ORF">SAMN05421720_101610</name>
</gene>
<proteinExistence type="inferred from homology"/>
<feature type="domain" description="Large ribosomal subunit protein bL25 L25" evidence="6">
    <location>
        <begin position="10"/>
        <end position="94"/>
    </location>
</feature>
<evidence type="ECO:0000313" key="8">
    <source>
        <dbReference type="EMBL" id="SDD81018.1"/>
    </source>
</evidence>